<sequence length="304" mass="33202">MANQPISPISWRGVFPAVTTQMHADQSIDWAAQAHHLEVLIDSGIHGLILCGSLGENQTLLPDEKRAVVKHAKEVAAGRIPVLSGVAEMSTAAACQYVQDMEALGADGVMVLPAMVYKSDPRETMAHFRTVAAASKLPIIVYNNPVGYGVDITPKMFAELADVETLVAIKESSADTTRITELYNACGDRYALYGGVDTLIPECVLMGATGWIAGVGLAFPKENARMWELMMAGEWDKARELWRWFLPLMTLDIGPHFVQKIKLVLQEVGLGSEWVRAPRLTLAGTERDEILALIHKGIAERPTL</sequence>
<dbReference type="PRINTS" id="PR00146">
    <property type="entry name" value="DHPICSNTHASE"/>
</dbReference>
<dbReference type="PANTHER" id="PTHR12128">
    <property type="entry name" value="DIHYDRODIPICOLINATE SYNTHASE"/>
    <property type="match status" value="1"/>
</dbReference>
<evidence type="ECO:0000256" key="2">
    <source>
        <dbReference type="PIRNR" id="PIRNR001365"/>
    </source>
</evidence>
<accession>A0A7W9SKK6</accession>
<dbReference type="RefSeq" id="WP_184191845.1">
    <property type="nucleotide sequence ID" value="NZ_JACHGW010000001.1"/>
</dbReference>
<name>A0A7W9SKK6_ARMRO</name>
<organism evidence="5 6">
    <name type="scientific">Armatimonas rosea</name>
    <dbReference type="NCBI Taxonomy" id="685828"/>
    <lineage>
        <taxon>Bacteria</taxon>
        <taxon>Bacillati</taxon>
        <taxon>Armatimonadota</taxon>
        <taxon>Armatimonadia</taxon>
        <taxon>Armatimonadales</taxon>
        <taxon>Armatimonadaceae</taxon>
        <taxon>Armatimonas</taxon>
    </lineage>
</organism>
<keyword evidence="6" id="KW-1185">Reference proteome</keyword>
<feature type="active site" description="Proton donor/acceptor" evidence="3">
    <location>
        <position position="142"/>
    </location>
</feature>
<dbReference type="PIRSF" id="PIRSF001365">
    <property type="entry name" value="DHDPS"/>
    <property type="match status" value="1"/>
</dbReference>
<evidence type="ECO:0000256" key="3">
    <source>
        <dbReference type="PIRSR" id="PIRSR001365-1"/>
    </source>
</evidence>
<dbReference type="InterPro" id="IPR002220">
    <property type="entry name" value="DapA-like"/>
</dbReference>
<comment type="similarity">
    <text evidence="2">Belongs to the DapA family.</text>
</comment>
<gene>
    <name evidence="5" type="ORF">HNQ39_000104</name>
</gene>
<protein>
    <submittedName>
        <fullName evidence="5">4-hydroxy-tetrahydrodipicolinate synthase</fullName>
        <ecNumber evidence="5">4.3.3.7</ecNumber>
    </submittedName>
</protein>
<reference evidence="5 6" key="1">
    <citation type="submission" date="2020-08" db="EMBL/GenBank/DDBJ databases">
        <title>Genomic Encyclopedia of Type Strains, Phase IV (KMG-IV): sequencing the most valuable type-strain genomes for metagenomic binning, comparative biology and taxonomic classification.</title>
        <authorList>
            <person name="Goeker M."/>
        </authorList>
    </citation>
    <scope>NUCLEOTIDE SEQUENCE [LARGE SCALE GENOMIC DNA]</scope>
    <source>
        <strain evidence="5 6">DSM 23562</strain>
    </source>
</reference>
<evidence type="ECO:0000256" key="4">
    <source>
        <dbReference type="PIRSR" id="PIRSR001365-2"/>
    </source>
</evidence>
<dbReference type="Pfam" id="PF00701">
    <property type="entry name" value="DHDPS"/>
    <property type="match status" value="1"/>
</dbReference>
<evidence type="ECO:0000256" key="1">
    <source>
        <dbReference type="ARBA" id="ARBA00023239"/>
    </source>
</evidence>
<dbReference type="EMBL" id="JACHGW010000001">
    <property type="protein sequence ID" value="MBB6048342.1"/>
    <property type="molecule type" value="Genomic_DNA"/>
</dbReference>
<evidence type="ECO:0000313" key="6">
    <source>
        <dbReference type="Proteomes" id="UP000520814"/>
    </source>
</evidence>
<dbReference type="EC" id="4.3.3.7" evidence="5"/>
<dbReference type="CDD" id="cd00408">
    <property type="entry name" value="DHDPS-like"/>
    <property type="match status" value="1"/>
</dbReference>
<feature type="binding site" evidence="4">
    <location>
        <position position="212"/>
    </location>
    <ligand>
        <name>pyruvate</name>
        <dbReference type="ChEBI" id="CHEBI:15361"/>
    </ligand>
</feature>
<dbReference type="GO" id="GO:0008840">
    <property type="term" value="F:4-hydroxy-tetrahydrodipicolinate synthase activity"/>
    <property type="evidence" value="ECO:0007669"/>
    <property type="project" value="UniProtKB-EC"/>
</dbReference>
<dbReference type="InterPro" id="IPR013785">
    <property type="entry name" value="Aldolase_TIM"/>
</dbReference>
<proteinExistence type="inferred from homology"/>
<dbReference type="Gene3D" id="3.20.20.70">
    <property type="entry name" value="Aldolase class I"/>
    <property type="match status" value="1"/>
</dbReference>
<evidence type="ECO:0000313" key="5">
    <source>
        <dbReference type="EMBL" id="MBB6048342.1"/>
    </source>
</evidence>
<keyword evidence="1 2" id="KW-0456">Lyase</keyword>
<dbReference type="Proteomes" id="UP000520814">
    <property type="component" value="Unassembled WGS sequence"/>
</dbReference>
<dbReference type="SUPFAM" id="SSF51569">
    <property type="entry name" value="Aldolase"/>
    <property type="match status" value="1"/>
</dbReference>
<dbReference type="SMART" id="SM01130">
    <property type="entry name" value="DHDPS"/>
    <property type="match status" value="1"/>
</dbReference>
<dbReference type="PANTHER" id="PTHR12128:SF72">
    <property type="entry name" value="DIHYDRODIPICOLINATE SYNTHASE"/>
    <property type="match status" value="1"/>
</dbReference>
<feature type="active site" description="Schiff-base intermediate with substrate" evidence="3">
    <location>
        <position position="170"/>
    </location>
</feature>
<dbReference type="AlphaFoldDB" id="A0A7W9SKK6"/>
<comment type="caution">
    <text evidence="5">The sequence shown here is derived from an EMBL/GenBank/DDBJ whole genome shotgun (WGS) entry which is preliminary data.</text>
</comment>